<dbReference type="RefSeq" id="WP_183731655.1">
    <property type="nucleotide sequence ID" value="NZ_JACHBW010000026.1"/>
</dbReference>
<reference evidence="1 2" key="1">
    <citation type="submission" date="2020-08" db="EMBL/GenBank/DDBJ databases">
        <title>Above-ground endophytic microbial communities from plants in different locations in the United States.</title>
        <authorList>
            <person name="Frank C."/>
        </authorList>
    </citation>
    <scope>NUCLEOTIDE SEQUENCE [LARGE SCALE GENOMIC DNA]</scope>
    <source>
        <strain evidence="1 2">WP4_2_2</strain>
    </source>
</reference>
<protein>
    <submittedName>
        <fullName evidence="1">N-acetylglucosamine kinase</fullName>
        <ecNumber evidence="1">2.7.1.59</ecNumber>
    </submittedName>
</protein>
<dbReference type="EMBL" id="JACHBW010000026">
    <property type="protein sequence ID" value="MBB6106386.1"/>
    <property type="molecule type" value="Genomic_DNA"/>
</dbReference>
<dbReference type="PANTHER" id="PTHR18964">
    <property type="entry name" value="ROK (REPRESSOR, ORF, KINASE) FAMILY"/>
    <property type="match status" value="1"/>
</dbReference>
<dbReference type="AlphaFoldDB" id="A0A7W9U504"/>
<organism evidence="1 2">
    <name type="scientific">Paraburkholderia bannensis</name>
    <dbReference type="NCBI Taxonomy" id="765414"/>
    <lineage>
        <taxon>Bacteria</taxon>
        <taxon>Pseudomonadati</taxon>
        <taxon>Pseudomonadota</taxon>
        <taxon>Betaproteobacteria</taxon>
        <taxon>Burkholderiales</taxon>
        <taxon>Burkholderiaceae</taxon>
        <taxon>Paraburkholderia</taxon>
    </lineage>
</organism>
<evidence type="ECO:0000313" key="1">
    <source>
        <dbReference type="EMBL" id="MBB6106386.1"/>
    </source>
</evidence>
<dbReference type="Pfam" id="PF00480">
    <property type="entry name" value="ROK"/>
    <property type="match status" value="1"/>
</dbReference>
<keyword evidence="1" id="KW-0808">Transferase</keyword>
<dbReference type="Gene3D" id="3.30.420.40">
    <property type="match status" value="2"/>
</dbReference>
<dbReference type="InterPro" id="IPR000600">
    <property type="entry name" value="ROK"/>
</dbReference>
<evidence type="ECO:0000313" key="2">
    <source>
        <dbReference type="Proteomes" id="UP000571554"/>
    </source>
</evidence>
<dbReference type="SUPFAM" id="SSF53067">
    <property type="entry name" value="Actin-like ATPase domain"/>
    <property type="match status" value="1"/>
</dbReference>
<name>A0A7W9U504_9BURK</name>
<dbReference type="EC" id="2.7.1.59" evidence="1"/>
<dbReference type="GO" id="GO:0004396">
    <property type="term" value="F:hexokinase activity"/>
    <property type="evidence" value="ECO:0007669"/>
    <property type="project" value="TreeGrafter"/>
</dbReference>
<comment type="caution">
    <text evidence="1">The sequence shown here is derived from an EMBL/GenBank/DDBJ whole genome shotgun (WGS) entry which is preliminary data.</text>
</comment>
<dbReference type="GO" id="GO:0045127">
    <property type="term" value="F:N-acetylglucosamine kinase activity"/>
    <property type="evidence" value="ECO:0007669"/>
    <property type="project" value="UniProtKB-EC"/>
</dbReference>
<keyword evidence="1" id="KW-0418">Kinase</keyword>
<proteinExistence type="predicted"/>
<gene>
    <name evidence="1" type="ORF">F4827_006261</name>
</gene>
<dbReference type="CDD" id="cd24057">
    <property type="entry name" value="ASKHA_NBD_ROK_NAGK"/>
    <property type="match status" value="1"/>
</dbReference>
<dbReference type="Proteomes" id="UP000571554">
    <property type="component" value="Unassembled WGS sequence"/>
</dbReference>
<dbReference type="InterPro" id="IPR049874">
    <property type="entry name" value="ROK_cs"/>
</dbReference>
<dbReference type="PROSITE" id="PS01125">
    <property type="entry name" value="ROK"/>
    <property type="match status" value="1"/>
</dbReference>
<keyword evidence="2" id="KW-1185">Reference proteome</keyword>
<dbReference type="PANTHER" id="PTHR18964:SF174">
    <property type="entry name" value="D-ALLOSE KINASE-RELATED"/>
    <property type="match status" value="1"/>
</dbReference>
<dbReference type="InterPro" id="IPR043129">
    <property type="entry name" value="ATPase_NBD"/>
</dbReference>
<sequence length="322" mass="33224">MPESVTSPHEAANQAAIYTADIGGSFMRLAACAPDGSLTLLAKQPTPAHDWTQFADALADMLAAHAHADTARHRAPLALSIAGLIDPLDGVAFSANLPCITGRRLASELRARLNRDVYAANDADCLALAEAVSGAGAGHRVVFAAVLGTGVGGALVADGRLIRGAGGVTGEWGHGPIVNTQCVIDGETLPVPRFACGCGQSGCVDTIGGARGIERLHAHLHGQAHDSRAILTAWQQGDAAATRTLEVWRELVADPLAAVVNVTGASVVTVGGGLASVSALIAWLDRAVRARVLYRRERALVVPGRYRDEGGLIGAAWLARQA</sequence>
<accession>A0A7W9U504</accession>